<dbReference type="Proteomes" id="UP000322667">
    <property type="component" value="Chromosome D12"/>
</dbReference>
<accession>A0A5D2I7K1</accession>
<name>A0A5D2I7K1_GOSTO</name>
<dbReference type="EMBL" id="CM017634">
    <property type="protein sequence ID" value="TYH37926.1"/>
    <property type="molecule type" value="Genomic_DNA"/>
</dbReference>
<evidence type="ECO:0000313" key="1">
    <source>
        <dbReference type="EMBL" id="TYH37926.1"/>
    </source>
</evidence>
<gene>
    <name evidence="1" type="ORF">ES332_D12G074800v1</name>
</gene>
<evidence type="ECO:0000313" key="2">
    <source>
        <dbReference type="Proteomes" id="UP000322667"/>
    </source>
</evidence>
<proteinExistence type="predicted"/>
<protein>
    <submittedName>
        <fullName evidence="1">Uncharacterized protein</fullName>
    </submittedName>
</protein>
<sequence length="47" mass="5334">MGPPVATTLMRTTTGSSRYCVQRLRMWHVRRRRHAYEACASVGRGGI</sequence>
<keyword evidence="2" id="KW-1185">Reference proteome</keyword>
<organism evidence="1 2">
    <name type="scientific">Gossypium tomentosum</name>
    <name type="common">Hawaiian cotton</name>
    <name type="synonym">Gossypium sandvicense</name>
    <dbReference type="NCBI Taxonomy" id="34277"/>
    <lineage>
        <taxon>Eukaryota</taxon>
        <taxon>Viridiplantae</taxon>
        <taxon>Streptophyta</taxon>
        <taxon>Embryophyta</taxon>
        <taxon>Tracheophyta</taxon>
        <taxon>Spermatophyta</taxon>
        <taxon>Magnoliopsida</taxon>
        <taxon>eudicotyledons</taxon>
        <taxon>Gunneridae</taxon>
        <taxon>Pentapetalae</taxon>
        <taxon>rosids</taxon>
        <taxon>malvids</taxon>
        <taxon>Malvales</taxon>
        <taxon>Malvaceae</taxon>
        <taxon>Malvoideae</taxon>
        <taxon>Gossypium</taxon>
    </lineage>
</organism>
<reference evidence="1 2" key="1">
    <citation type="submission" date="2019-07" db="EMBL/GenBank/DDBJ databases">
        <title>WGS assembly of Gossypium tomentosum.</title>
        <authorList>
            <person name="Chen Z.J."/>
            <person name="Sreedasyam A."/>
            <person name="Ando A."/>
            <person name="Song Q."/>
            <person name="De L."/>
            <person name="Hulse-Kemp A."/>
            <person name="Ding M."/>
            <person name="Ye W."/>
            <person name="Kirkbride R."/>
            <person name="Jenkins J."/>
            <person name="Plott C."/>
            <person name="Lovell J."/>
            <person name="Lin Y.-M."/>
            <person name="Vaughn R."/>
            <person name="Liu B."/>
            <person name="Li W."/>
            <person name="Simpson S."/>
            <person name="Scheffler B."/>
            <person name="Saski C."/>
            <person name="Grover C."/>
            <person name="Hu G."/>
            <person name="Conover J."/>
            <person name="Carlson J."/>
            <person name="Shu S."/>
            <person name="Boston L."/>
            <person name="Williams M."/>
            <person name="Peterson D."/>
            <person name="Mcgee K."/>
            <person name="Jones D."/>
            <person name="Wendel J."/>
            <person name="Stelly D."/>
            <person name="Grimwood J."/>
            <person name="Schmutz J."/>
        </authorList>
    </citation>
    <scope>NUCLEOTIDE SEQUENCE [LARGE SCALE GENOMIC DNA]</scope>
    <source>
        <strain evidence="1">7179.01</strain>
    </source>
</reference>
<dbReference type="AlphaFoldDB" id="A0A5D2I7K1"/>